<sequence length="222" mass="25759">MKEFYLATTHETYLSLSDIMVTDEKVACTVTVDFAGLGYIHPSSSSEAGDLTVGTTLDLPLWMATLMYRRQYATIQIPPAYQEEARKILNVDPAVVDLRKECAGRFRWRFSENYYALGLYIIPFSLNDAKEIRRSLTSTFQHRFRKIMDWSNSTHRDTLTNLYNRLDRSEVQLLQMGKAEQTALSDWLDRRTKFLKASHLVKSAQSTRAQPQRTDSRKRARF</sequence>
<accession>A0A1D1W5P3</accession>
<comment type="subunit">
    <text evidence="1">Component of the GINS complex.</text>
</comment>
<evidence type="ECO:0000313" key="5">
    <source>
        <dbReference type="Proteomes" id="UP000186922"/>
    </source>
</evidence>
<dbReference type="OrthoDB" id="10251744at2759"/>
<dbReference type="EMBL" id="BDGG01000018">
    <property type="protein sequence ID" value="GAV08606.1"/>
    <property type="molecule type" value="Genomic_DNA"/>
</dbReference>
<evidence type="ECO:0000259" key="3">
    <source>
        <dbReference type="Pfam" id="PF22466"/>
    </source>
</evidence>
<keyword evidence="5" id="KW-1185">Reference proteome</keyword>
<feature type="domain" description="DNA replication complex GINS protein PSF3 N-terminal" evidence="3">
    <location>
        <begin position="15"/>
        <end position="67"/>
    </location>
</feature>
<dbReference type="Proteomes" id="UP000186922">
    <property type="component" value="Unassembled WGS sequence"/>
</dbReference>
<dbReference type="Gene3D" id="1.20.58.2050">
    <property type="match status" value="1"/>
</dbReference>
<dbReference type="CDD" id="cd11713">
    <property type="entry name" value="GINS_A_psf3"/>
    <property type="match status" value="1"/>
</dbReference>
<dbReference type="SUPFAM" id="SSF160059">
    <property type="entry name" value="PriA/YqbF domain"/>
    <property type="match status" value="1"/>
</dbReference>
<organism evidence="4 5">
    <name type="scientific">Ramazzottius varieornatus</name>
    <name type="common">Water bear</name>
    <name type="synonym">Tardigrade</name>
    <dbReference type="NCBI Taxonomy" id="947166"/>
    <lineage>
        <taxon>Eukaryota</taxon>
        <taxon>Metazoa</taxon>
        <taxon>Ecdysozoa</taxon>
        <taxon>Tardigrada</taxon>
        <taxon>Eutardigrada</taxon>
        <taxon>Parachela</taxon>
        <taxon>Hypsibioidea</taxon>
        <taxon>Ramazzottiidae</taxon>
        <taxon>Ramazzottius</taxon>
    </lineage>
</organism>
<evidence type="ECO:0000313" key="4">
    <source>
        <dbReference type="EMBL" id="GAV08606.1"/>
    </source>
</evidence>
<proteinExistence type="inferred from homology"/>
<dbReference type="GO" id="GO:0000811">
    <property type="term" value="C:GINS complex"/>
    <property type="evidence" value="ECO:0007669"/>
    <property type="project" value="UniProtKB-UniRule"/>
</dbReference>
<dbReference type="InterPro" id="IPR036224">
    <property type="entry name" value="GINS_bundle-like_dom_sf"/>
</dbReference>
<protein>
    <recommendedName>
        <fullName evidence="1">DNA replication complex GINS protein PSF3</fullName>
    </recommendedName>
</protein>
<comment type="subcellular location">
    <subcellularLocation>
        <location evidence="1">Nucleus</location>
    </subcellularLocation>
</comment>
<dbReference type="CDD" id="cd21693">
    <property type="entry name" value="GINS_B_Psf3"/>
    <property type="match status" value="1"/>
</dbReference>
<dbReference type="PANTHER" id="PTHR22768">
    <property type="entry name" value="DNA REPLICATION COMPLEX GINS PROTEIN PSF3"/>
    <property type="match status" value="1"/>
</dbReference>
<dbReference type="STRING" id="947166.A0A1D1W5P3"/>
<feature type="compositionally biased region" description="Polar residues" evidence="2">
    <location>
        <begin position="203"/>
        <end position="213"/>
    </location>
</feature>
<feature type="region of interest" description="Disordered" evidence="2">
    <location>
        <begin position="202"/>
        <end position="222"/>
    </location>
</feature>
<dbReference type="Pfam" id="PF22466">
    <property type="entry name" value="PSF3_N"/>
    <property type="match status" value="1"/>
</dbReference>
<comment type="function">
    <text evidence="1">The GINS complex plays an essential role in the initiation of DNA replication.</text>
</comment>
<dbReference type="InterPro" id="IPR055221">
    <property type="entry name" value="PSF3_N"/>
</dbReference>
<reference evidence="4 5" key="1">
    <citation type="journal article" date="2016" name="Nat. Commun.">
        <title>Extremotolerant tardigrade genome and improved radiotolerance of human cultured cells by tardigrade-unique protein.</title>
        <authorList>
            <person name="Hashimoto T."/>
            <person name="Horikawa D.D."/>
            <person name="Saito Y."/>
            <person name="Kuwahara H."/>
            <person name="Kozuka-Hata H."/>
            <person name="Shin-I T."/>
            <person name="Minakuchi Y."/>
            <person name="Ohishi K."/>
            <person name="Motoyama A."/>
            <person name="Aizu T."/>
            <person name="Enomoto A."/>
            <person name="Kondo K."/>
            <person name="Tanaka S."/>
            <person name="Hara Y."/>
            <person name="Koshikawa S."/>
            <person name="Sagara H."/>
            <person name="Miura T."/>
            <person name="Yokobori S."/>
            <person name="Miyagawa K."/>
            <person name="Suzuki Y."/>
            <person name="Kubo T."/>
            <person name="Oyama M."/>
            <person name="Kohara Y."/>
            <person name="Fujiyama A."/>
            <person name="Arakawa K."/>
            <person name="Katayama T."/>
            <person name="Toyoda A."/>
            <person name="Kunieda T."/>
        </authorList>
    </citation>
    <scope>NUCLEOTIDE SEQUENCE [LARGE SCALE GENOMIC DNA]</scope>
    <source>
        <strain evidence="4 5">YOKOZUNA-1</strain>
    </source>
</reference>
<dbReference type="PANTHER" id="PTHR22768:SF0">
    <property type="entry name" value="DNA REPLICATION COMPLEX GINS PROTEIN PSF3"/>
    <property type="match status" value="1"/>
</dbReference>
<evidence type="ECO:0000256" key="1">
    <source>
        <dbReference type="RuleBase" id="RU367161"/>
    </source>
</evidence>
<keyword evidence="1" id="KW-0539">Nucleus</keyword>
<dbReference type="AlphaFoldDB" id="A0A1D1W5P3"/>
<dbReference type="GO" id="GO:1902975">
    <property type="term" value="P:mitotic DNA replication initiation"/>
    <property type="evidence" value="ECO:0007669"/>
    <property type="project" value="TreeGrafter"/>
</dbReference>
<dbReference type="SUPFAM" id="SSF158573">
    <property type="entry name" value="GINS helical bundle-like"/>
    <property type="match status" value="1"/>
</dbReference>
<dbReference type="InterPro" id="IPR010492">
    <property type="entry name" value="GINS_Psf3"/>
</dbReference>
<dbReference type="InterPro" id="IPR038437">
    <property type="entry name" value="GINS_Psf3_sf"/>
</dbReference>
<comment type="caution">
    <text evidence="4">The sequence shown here is derived from an EMBL/GenBank/DDBJ whole genome shotgun (WGS) entry which is preliminary data.</text>
</comment>
<comment type="similarity">
    <text evidence="1">Belongs to the GINS3/PSF3 family.</text>
</comment>
<evidence type="ECO:0000256" key="2">
    <source>
        <dbReference type="SAM" id="MobiDB-lite"/>
    </source>
</evidence>
<name>A0A1D1W5P3_RAMVA</name>
<keyword evidence="1" id="KW-0235">DNA replication</keyword>
<gene>
    <name evidence="4" type="primary">RvY_18271-1</name>
    <name evidence="4" type="synonym">RvY_18271.1</name>
    <name evidence="4" type="ORF">RvY_18271</name>
</gene>